<protein>
    <submittedName>
        <fullName evidence="2">Uncharacterized protein</fullName>
    </submittedName>
</protein>
<feature type="compositionally biased region" description="Polar residues" evidence="1">
    <location>
        <begin position="473"/>
        <end position="489"/>
    </location>
</feature>
<organism evidence="2 3">
    <name type="scientific">Roseovarius aestuarii</name>
    <dbReference type="NCBI Taxonomy" id="475083"/>
    <lineage>
        <taxon>Bacteria</taxon>
        <taxon>Pseudomonadati</taxon>
        <taxon>Pseudomonadota</taxon>
        <taxon>Alphaproteobacteria</taxon>
        <taxon>Rhodobacterales</taxon>
        <taxon>Roseobacteraceae</taxon>
        <taxon>Roseovarius</taxon>
    </lineage>
</organism>
<feature type="region of interest" description="Disordered" evidence="1">
    <location>
        <begin position="456"/>
        <end position="489"/>
    </location>
</feature>
<dbReference type="OrthoDB" id="7805566at2"/>
<proteinExistence type="predicted"/>
<dbReference type="EMBL" id="FWXB01000019">
    <property type="protein sequence ID" value="SMC14023.1"/>
    <property type="molecule type" value="Genomic_DNA"/>
</dbReference>
<accession>A0A1X7BWM1</accession>
<evidence type="ECO:0000313" key="2">
    <source>
        <dbReference type="EMBL" id="SMC14023.1"/>
    </source>
</evidence>
<name>A0A1X7BWM1_9RHOB</name>
<sequence length="489" mass="53285">MFNFQVVIFALIMAVVGLGVDYHQQSLKADLKLGDLSIADYVETISGRFSDVQQAKADKIEERGRAKRRRAGVRPYLPEAPEGWTRREWNAGDNSRISEPAREMADFEEELLASNTLLKNMAAASEKRAAEEFNSQTWVYERGDEIVSVRARVSEAPKGNTISANAMNMIAGNLNAMNIMEGWGVIQGVAYGTYSSFASNEEKDYLTLSAVIGFGDEVKLNVRTNTSDAATREILDLIDYDEMNALLPRPLAHVGKGAKEIPLAQQADFATRMIELREDLIQQRTAAAENWLRSASSPEDAMTLALRQTGFGVSGTMGAADAALSDAMEDIEAKGVAAPDELASLDQSTSDQPVQTVRADVYDDIGMQRDSTQHALASVPLPDQMILELQSMSASDRSMAEIGLGLSVRKFEKKNGLLKGSCEFSMVNYRVECGNEPKEANSGTLGSILSSFMKRDDKEEAAPAAKPKRLQLSGGTSCMENSQGGFCKN</sequence>
<evidence type="ECO:0000313" key="3">
    <source>
        <dbReference type="Proteomes" id="UP000193224"/>
    </source>
</evidence>
<dbReference type="Proteomes" id="UP000193224">
    <property type="component" value="Unassembled WGS sequence"/>
</dbReference>
<reference evidence="2 3" key="1">
    <citation type="submission" date="2017-03" db="EMBL/GenBank/DDBJ databases">
        <authorList>
            <person name="Afonso C.L."/>
            <person name="Miller P.J."/>
            <person name="Scott M.A."/>
            <person name="Spackman E."/>
            <person name="Goraichik I."/>
            <person name="Dimitrov K.M."/>
            <person name="Suarez D.L."/>
            <person name="Swayne D.E."/>
        </authorList>
    </citation>
    <scope>NUCLEOTIDE SEQUENCE [LARGE SCALE GENOMIC DNA]</scope>
    <source>
        <strain evidence="2 3">CECT 7745</strain>
    </source>
</reference>
<gene>
    <name evidence="2" type="ORF">ROA7745_03886</name>
</gene>
<dbReference type="AlphaFoldDB" id="A0A1X7BWM1"/>
<evidence type="ECO:0000256" key="1">
    <source>
        <dbReference type="SAM" id="MobiDB-lite"/>
    </source>
</evidence>
<keyword evidence="3" id="KW-1185">Reference proteome</keyword>
<dbReference type="RefSeq" id="WP_085801943.1">
    <property type="nucleotide sequence ID" value="NZ_FWXB01000019.1"/>
</dbReference>